<proteinExistence type="inferred from homology"/>
<keyword evidence="9" id="KW-0131">Cell cycle</keyword>
<evidence type="ECO:0000256" key="9">
    <source>
        <dbReference type="ARBA" id="ARBA00023306"/>
    </source>
</evidence>
<dbReference type="Proteomes" id="UP000246077">
    <property type="component" value="Unassembled WGS sequence"/>
</dbReference>
<dbReference type="InterPro" id="IPR003400">
    <property type="entry name" value="ExbD"/>
</dbReference>
<comment type="similarity">
    <text evidence="2 10">Belongs to the ExbD/TolR family.</text>
</comment>
<dbReference type="NCBIfam" id="TIGR02801">
    <property type="entry name" value="tolR"/>
    <property type="match status" value="1"/>
</dbReference>
<dbReference type="EMBL" id="QGLF01000003">
    <property type="protein sequence ID" value="PWR20733.1"/>
    <property type="molecule type" value="Genomic_DNA"/>
</dbReference>
<evidence type="ECO:0000313" key="14">
    <source>
        <dbReference type="Proteomes" id="UP000246077"/>
    </source>
</evidence>
<evidence type="ECO:0000256" key="5">
    <source>
        <dbReference type="ARBA" id="ARBA00022618"/>
    </source>
</evidence>
<dbReference type="Pfam" id="PF02472">
    <property type="entry name" value="ExbD"/>
    <property type="match status" value="1"/>
</dbReference>
<evidence type="ECO:0000256" key="11">
    <source>
        <dbReference type="SAM" id="MobiDB-lite"/>
    </source>
</evidence>
<evidence type="ECO:0000256" key="10">
    <source>
        <dbReference type="RuleBase" id="RU003879"/>
    </source>
</evidence>
<feature type="compositionally biased region" description="Gly residues" evidence="11">
    <location>
        <begin position="1"/>
        <end position="11"/>
    </location>
</feature>
<protein>
    <submittedName>
        <fullName evidence="13">Protein TolR</fullName>
    </submittedName>
</protein>
<evidence type="ECO:0000313" key="13">
    <source>
        <dbReference type="EMBL" id="PWR20733.1"/>
    </source>
</evidence>
<keyword evidence="10" id="KW-0813">Transport</keyword>
<evidence type="ECO:0000256" key="4">
    <source>
        <dbReference type="ARBA" id="ARBA00022519"/>
    </source>
</evidence>
<accession>A0A317E5U2</accession>
<name>A0A317E5U2_9PROT</name>
<evidence type="ECO:0000256" key="7">
    <source>
        <dbReference type="ARBA" id="ARBA00022989"/>
    </source>
</evidence>
<evidence type="ECO:0000256" key="8">
    <source>
        <dbReference type="ARBA" id="ARBA00023136"/>
    </source>
</evidence>
<keyword evidence="8 12" id="KW-0472">Membrane</keyword>
<keyword evidence="6 10" id="KW-0812">Transmembrane</keyword>
<dbReference type="GO" id="GO:0022857">
    <property type="term" value="F:transmembrane transporter activity"/>
    <property type="evidence" value="ECO:0007669"/>
    <property type="project" value="InterPro"/>
</dbReference>
<dbReference type="GO" id="GO:0051301">
    <property type="term" value="P:cell division"/>
    <property type="evidence" value="ECO:0007669"/>
    <property type="project" value="UniProtKB-KW"/>
</dbReference>
<evidence type="ECO:0000256" key="12">
    <source>
        <dbReference type="SAM" id="Phobius"/>
    </source>
</evidence>
<sequence length="145" mass="15017">MGASLGGGGGRRGGRRGRAPMGEINVTPLVDVMLVLLIVFMVAAPLMTVGVPVDLPTTQADTMPQDDKPVIVSVDAEGKVFIGDTPSSVDTLVADLQAAAKKGPETRIYVRGDQAINYGKVMETMGKIKAAGFTKVALIALPPAK</sequence>
<dbReference type="InterPro" id="IPR014168">
    <property type="entry name" value="Tol-Pal_TolR"/>
</dbReference>
<comment type="caution">
    <text evidence="13">The sequence shown here is derived from an EMBL/GenBank/DDBJ whole genome shotgun (WGS) entry which is preliminary data.</text>
</comment>
<dbReference type="Gene3D" id="3.30.420.270">
    <property type="match status" value="1"/>
</dbReference>
<reference evidence="14" key="1">
    <citation type="submission" date="2018-05" db="EMBL/GenBank/DDBJ databases">
        <title>Zavarzinia sp. HR-AS.</title>
        <authorList>
            <person name="Lee Y."/>
            <person name="Jeon C.O."/>
        </authorList>
    </citation>
    <scope>NUCLEOTIDE SEQUENCE [LARGE SCALE GENOMIC DNA]</scope>
    <source>
        <strain evidence="14">DSM 1231</strain>
    </source>
</reference>
<dbReference type="GO" id="GO:0005886">
    <property type="term" value="C:plasma membrane"/>
    <property type="evidence" value="ECO:0007669"/>
    <property type="project" value="UniProtKB-SubCell"/>
</dbReference>
<dbReference type="OrthoDB" id="9798629at2"/>
<keyword evidence="3" id="KW-1003">Cell membrane</keyword>
<dbReference type="PANTHER" id="PTHR30558">
    <property type="entry name" value="EXBD MEMBRANE COMPONENT OF PMF-DRIVEN MACROMOLECULE IMPORT SYSTEM"/>
    <property type="match status" value="1"/>
</dbReference>
<feature type="transmembrane region" description="Helical" evidence="12">
    <location>
        <begin position="32"/>
        <end position="53"/>
    </location>
</feature>
<organism evidence="13 14">
    <name type="scientific">Zavarzinia compransoris</name>
    <dbReference type="NCBI Taxonomy" id="1264899"/>
    <lineage>
        <taxon>Bacteria</taxon>
        <taxon>Pseudomonadati</taxon>
        <taxon>Pseudomonadota</taxon>
        <taxon>Alphaproteobacteria</taxon>
        <taxon>Rhodospirillales</taxon>
        <taxon>Zavarziniaceae</taxon>
        <taxon>Zavarzinia</taxon>
    </lineage>
</organism>
<feature type="region of interest" description="Disordered" evidence="11">
    <location>
        <begin position="1"/>
        <end position="21"/>
    </location>
</feature>
<gene>
    <name evidence="13" type="primary">tolR</name>
    <name evidence="13" type="ORF">DKG75_12110</name>
</gene>
<comment type="subcellular location">
    <subcellularLocation>
        <location evidence="1">Cell membrane</location>
        <topology evidence="1">Single-pass membrane protein</topology>
    </subcellularLocation>
    <subcellularLocation>
        <location evidence="10">Cell membrane</location>
        <topology evidence="10">Single-pass type II membrane protein</topology>
    </subcellularLocation>
</comment>
<evidence type="ECO:0000256" key="2">
    <source>
        <dbReference type="ARBA" id="ARBA00005811"/>
    </source>
</evidence>
<keyword evidence="7 12" id="KW-1133">Transmembrane helix</keyword>
<dbReference type="RefSeq" id="WP_109921377.1">
    <property type="nucleotide sequence ID" value="NZ_QGLF01000003.1"/>
</dbReference>
<keyword evidence="10" id="KW-0653">Protein transport</keyword>
<evidence type="ECO:0000256" key="6">
    <source>
        <dbReference type="ARBA" id="ARBA00022692"/>
    </source>
</evidence>
<dbReference type="AlphaFoldDB" id="A0A317E5U2"/>
<evidence type="ECO:0000256" key="1">
    <source>
        <dbReference type="ARBA" id="ARBA00004162"/>
    </source>
</evidence>
<keyword evidence="4" id="KW-0997">Cell inner membrane</keyword>
<evidence type="ECO:0000256" key="3">
    <source>
        <dbReference type="ARBA" id="ARBA00022475"/>
    </source>
</evidence>
<dbReference type="GO" id="GO:0015031">
    <property type="term" value="P:protein transport"/>
    <property type="evidence" value="ECO:0007669"/>
    <property type="project" value="UniProtKB-KW"/>
</dbReference>
<keyword evidence="14" id="KW-1185">Reference proteome</keyword>
<keyword evidence="5" id="KW-0132">Cell division</keyword>
<dbReference type="PANTHER" id="PTHR30558:SF7">
    <property type="entry name" value="TOL-PAL SYSTEM PROTEIN TOLR"/>
    <property type="match status" value="1"/>
</dbReference>